<dbReference type="OMA" id="IEHTIPC"/>
<organism evidence="1 2">
    <name type="scientific">Aspergillus calidoustus</name>
    <dbReference type="NCBI Taxonomy" id="454130"/>
    <lineage>
        <taxon>Eukaryota</taxon>
        <taxon>Fungi</taxon>
        <taxon>Dikarya</taxon>
        <taxon>Ascomycota</taxon>
        <taxon>Pezizomycotina</taxon>
        <taxon>Eurotiomycetes</taxon>
        <taxon>Eurotiomycetidae</taxon>
        <taxon>Eurotiales</taxon>
        <taxon>Aspergillaceae</taxon>
        <taxon>Aspergillus</taxon>
        <taxon>Aspergillus subgen. Nidulantes</taxon>
    </lineage>
</organism>
<name>A0A0U5C0Q9_ASPCI</name>
<proteinExistence type="predicted"/>
<dbReference type="AlphaFoldDB" id="A0A0U5C0Q9"/>
<dbReference type="Gene3D" id="3.40.50.1820">
    <property type="entry name" value="alpha/beta hydrolase"/>
    <property type="match status" value="1"/>
</dbReference>
<keyword evidence="2" id="KW-1185">Reference proteome</keyword>
<evidence type="ECO:0008006" key="3">
    <source>
        <dbReference type="Google" id="ProtNLM"/>
    </source>
</evidence>
<evidence type="ECO:0000313" key="1">
    <source>
        <dbReference type="EMBL" id="CEL00634.1"/>
    </source>
</evidence>
<reference evidence="2" key="1">
    <citation type="journal article" date="2016" name="Genome Announc.">
        <title>Draft genome sequences of fungus Aspergillus calidoustus.</title>
        <authorList>
            <person name="Horn F."/>
            <person name="Linde J."/>
            <person name="Mattern D.J."/>
            <person name="Walther G."/>
            <person name="Guthke R."/>
            <person name="Scherlach K."/>
            <person name="Martin K."/>
            <person name="Brakhage A.A."/>
            <person name="Petzke L."/>
            <person name="Valiante V."/>
        </authorList>
    </citation>
    <scope>NUCLEOTIDE SEQUENCE [LARGE SCALE GENOMIC DNA]</scope>
    <source>
        <strain evidence="2">SF006504</strain>
    </source>
</reference>
<dbReference type="OrthoDB" id="94039at2759"/>
<dbReference type="EMBL" id="CDMC01000001">
    <property type="protein sequence ID" value="CEL00634.1"/>
    <property type="molecule type" value="Genomic_DNA"/>
</dbReference>
<dbReference type="SUPFAM" id="SSF53474">
    <property type="entry name" value="alpha/beta-Hydrolases"/>
    <property type="match status" value="1"/>
</dbReference>
<sequence length="442" mass="48616">MPSPSQTPRFQIIEHTIPCQSIREYHRAVRPNTPPSALRLAVKQYIPLREDPTPGPDDVTIIAGHANGIPKECYEPLFEELLSSSFTKFNITAIWFADCAHQGASGVLNERVLGDDPSWFDHSRDLLLMVNHFRDQIQPPIVGIAHSFSCAQFIHLSISHPRLFQTLILLEPTVQSEPPEQPGGRNPALWASTRRDRWASRQDAEVYIRGHPFWRRWDARCVDRYVRFGLRAVDTGGLDGDGDGDAAGAVTLRTNKAQEAWTFLRFNGAVPSPCPSCGQVGIDKSTTDADQHVDPKAEFHASAPWPVLAFELLPYIRPTVLYIFGSKSQTNIPGRRAEKLQRTGVGHGGSGGVAAGPNVVRAEVLEGASHMVPLERVAETAGVVAGWVGEQVEGFRAEREFWDGFDGEAKSRESGQGGVLGLSEKWIKDVKEPLGSVAKAKL</sequence>
<gene>
    <name evidence="1" type="ORF">ASPCAL00232</name>
</gene>
<dbReference type="Proteomes" id="UP000054771">
    <property type="component" value="Unassembled WGS sequence"/>
</dbReference>
<accession>A0A0U5C0Q9</accession>
<evidence type="ECO:0000313" key="2">
    <source>
        <dbReference type="Proteomes" id="UP000054771"/>
    </source>
</evidence>
<dbReference type="InterPro" id="IPR029058">
    <property type="entry name" value="AB_hydrolase_fold"/>
</dbReference>
<protein>
    <recommendedName>
        <fullName evidence="3">AB hydrolase-1 domain-containing protein</fullName>
    </recommendedName>
</protein>